<gene>
    <name evidence="2" type="ORF">Pla22_46460</name>
</gene>
<dbReference type="InterPro" id="IPR002821">
    <property type="entry name" value="Hydantoinase_A"/>
</dbReference>
<accession>A0A5C5WH66</accession>
<dbReference type="InterPro" id="IPR043129">
    <property type="entry name" value="ATPase_NBD"/>
</dbReference>
<dbReference type="Gene3D" id="3.30.420.190">
    <property type="entry name" value="conserved archaeal protein q6m145"/>
    <property type="match status" value="1"/>
</dbReference>
<organism evidence="2 3">
    <name type="scientific">Rubripirellula amarantea</name>
    <dbReference type="NCBI Taxonomy" id="2527999"/>
    <lineage>
        <taxon>Bacteria</taxon>
        <taxon>Pseudomonadati</taxon>
        <taxon>Planctomycetota</taxon>
        <taxon>Planctomycetia</taxon>
        <taxon>Pirellulales</taxon>
        <taxon>Pirellulaceae</taxon>
        <taxon>Rubripirellula</taxon>
    </lineage>
</organism>
<dbReference type="RefSeq" id="WP_146516951.1">
    <property type="nucleotide sequence ID" value="NZ_SJPI01000003.1"/>
</dbReference>
<keyword evidence="3" id="KW-1185">Reference proteome</keyword>
<protein>
    <submittedName>
        <fullName evidence="2">Hydantoinase/oxoprolinase</fullName>
    </submittedName>
</protein>
<dbReference type="Pfam" id="PF01968">
    <property type="entry name" value="Hydantoinase_A"/>
    <property type="match status" value="1"/>
</dbReference>
<proteinExistence type="predicted"/>
<feature type="domain" description="Hydantoinase A/oxoprolinase" evidence="1">
    <location>
        <begin position="65"/>
        <end position="300"/>
    </location>
</feature>
<dbReference type="Gene3D" id="3.30.420.40">
    <property type="match status" value="1"/>
</dbReference>
<evidence type="ECO:0000313" key="2">
    <source>
        <dbReference type="EMBL" id="TWT49449.1"/>
    </source>
</evidence>
<dbReference type="Proteomes" id="UP000316598">
    <property type="component" value="Unassembled WGS sequence"/>
</dbReference>
<dbReference type="AlphaFoldDB" id="A0A5C5WH66"/>
<dbReference type="EMBL" id="SJPI01000003">
    <property type="protein sequence ID" value="TWT49449.1"/>
    <property type="molecule type" value="Genomic_DNA"/>
</dbReference>
<dbReference type="InterPro" id="IPR002756">
    <property type="entry name" value="MfnF"/>
</dbReference>
<evidence type="ECO:0000259" key="1">
    <source>
        <dbReference type="Pfam" id="PF01968"/>
    </source>
</evidence>
<dbReference type="NCBIfam" id="TIGR03123">
    <property type="entry name" value="one_C_unchar_1"/>
    <property type="match status" value="1"/>
</dbReference>
<sequence length="356" mass="38177">MKTLEDTGHCDTARVVGIDIGGANLKVSDLLGNAASQFFPMWSDSDRLCDALADMLVPFEFSSLAVTMTGELADCFFDRREGVSKIVDSAVAASKRFNADVCFYTVEGEFVGGSAAKQNPDAVAASNWHASAKCIAEEYFGNDIALRHAASSGAVDDAMVVDVGSTTTDIVPIKAGKVATASCTDFDRLVEGSLVYLGCGRTPVCSLVSSLRFRGRNVRVMNEVFATMDDVMLILGKNSEDAQDCQSADQRPRTIEMAANRMARMIGLDHRRVDISLARDLSAQVMTAAQHEVQLAFDGIDNGGTIVMIGHGGELLRVPADRDVLRLGQIFNAEVSRCFPAYAVGVLLAKTIRSRA</sequence>
<comment type="caution">
    <text evidence="2">The sequence shown here is derived from an EMBL/GenBank/DDBJ whole genome shotgun (WGS) entry which is preliminary data.</text>
</comment>
<dbReference type="SUPFAM" id="SSF53067">
    <property type="entry name" value="Actin-like ATPase domain"/>
    <property type="match status" value="1"/>
</dbReference>
<name>A0A5C5WH66_9BACT</name>
<dbReference type="OrthoDB" id="1792672at2"/>
<reference evidence="2 3" key="1">
    <citation type="submission" date="2019-02" db="EMBL/GenBank/DDBJ databases">
        <title>Deep-cultivation of Planctomycetes and their phenomic and genomic characterization uncovers novel biology.</title>
        <authorList>
            <person name="Wiegand S."/>
            <person name="Jogler M."/>
            <person name="Boedeker C."/>
            <person name="Pinto D."/>
            <person name="Vollmers J."/>
            <person name="Rivas-Marin E."/>
            <person name="Kohn T."/>
            <person name="Peeters S.H."/>
            <person name="Heuer A."/>
            <person name="Rast P."/>
            <person name="Oberbeckmann S."/>
            <person name="Bunk B."/>
            <person name="Jeske O."/>
            <person name="Meyerdierks A."/>
            <person name="Storesund J.E."/>
            <person name="Kallscheuer N."/>
            <person name="Luecker S."/>
            <person name="Lage O.M."/>
            <person name="Pohl T."/>
            <person name="Merkel B.J."/>
            <person name="Hornburger P."/>
            <person name="Mueller R.-W."/>
            <person name="Bruemmer F."/>
            <person name="Labrenz M."/>
            <person name="Spormann A.M."/>
            <person name="Op Den Camp H."/>
            <person name="Overmann J."/>
            <person name="Amann R."/>
            <person name="Jetten M.S.M."/>
            <person name="Mascher T."/>
            <person name="Medema M.H."/>
            <person name="Devos D.P."/>
            <person name="Kaster A.-K."/>
            <person name="Ovreas L."/>
            <person name="Rohde M."/>
            <person name="Galperin M.Y."/>
            <person name="Jogler C."/>
        </authorList>
    </citation>
    <scope>NUCLEOTIDE SEQUENCE [LARGE SCALE GENOMIC DNA]</scope>
    <source>
        <strain evidence="2 3">Pla22</strain>
    </source>
</reference>
<dbReference type="GO" id="GO:0016787">
    <property type="term" value="F:hydrolase activity"/>
    <property type="evidence" value="ECO:0007669"/>
    <property type="project" value="InterPro"/>
</dbReference>
<evidence type="ECO:0000313" key="3">
    <source>
        <dbReference type="Proteomes" id="UP000316598"/>
    </source>
</evidence>